<keyword evidence="5 8" id="KW-0862">Zinc</keyword>
<organism evidence="10 11">
    <name type="scientific">Kluyveromyces marxianus (strain DMKU3-1042 / BCC 29191 / NBRC 104275)</name>
    <name type="common">Yeast</name>
    <name type="synonym">Candida kefyr</name>
    <dbReference type="NCBI Taxonomy" id="1003335"/>
    <lineage>
        <taxon>Eukaryota</taxon>
        <taxon>Fungi</taxon>
        <taxon>Dikarya</taxon>
        <taxon>Ascomycota</taxon>
        <taxon>Saccharomycotina</taxon>
        <taxon>Saccharomycetes</taxon>
        <taxon>Saccharomycetales</taxon>
        <taxon>Saccharomycetaceae</taxon>
        <taxon>Kluyveromyces</taxon>
    </lineage>
</organism>
<dbReference type="VEuPathDB" id="FungiDB:KLMA_50216"/>
<feature type="compositionally biased region" description="Basic and acidic residues" evidence="9">
    <location>
        <begin position="200"/>
        <end position="218"/>
    </location>
</feature>
<evidence type="ECO:0000256" key="4">
    <source>
        <dbReference type="ARBA" id="ARBA00022728"/>
    </source>
</evidence>
<evidence type="ECO:0000256" key="7">
    <source>
        <dbReference type="ARBA" id="ARBA00023242"/>
    </source>
</evidence>
<keyword evidence="3 8" id="KW-0479">Metal-binding</keyword>
<evidence type="ECO:0000256" key="5">
    <source>
        <dbReference type="ARBA" id="ARBA00022833"/>
    </source>
</evidence>
<dbReference type="OrthoDB" id="674963at2759"/>
<evidence type="ECO:0000313" key="10">
    <source>
        <dbReference type="EMBL" id="BAO40870.1"/>
    </source>
</evidence>
<dbReference type="HAMAP" id="MF_03226">
    <property type="entry name" value="YJU2"/>
    <property type="match status" value="1"/>
</dbReference>
<dbReference type="GO" id="GO:0000349">
    <property type="term" value="P:generation of catalytic spliceosome for first transesterification step"/>
    <property type="evidence" value="ECO:0007669"/>
    <property type="project" value="UniProtKB-UniRule"/>
</dbReference>
<dbReference type="GO" id="GO:0071007">
    <property type="term" value="C:U2-type catalytic step 2 spliceosome"/>
    <property type="evidence" value="ECO:0007669"/>
    <property type="project" value="UniProtKB-UniRule"/>
</dbReference>
<evidence type="ECO:0000256" key="6">
    <source>
        <dbReference type="ARBA" id="ARBA00023187"/>
    </source>
</evidence>
<comment type="similarity">
    <text evidence="8">Belongs to the CWC16 family. YJU2 subfamily.</text>
</comment>
<feature type="region of interest" description="Disordered" evidence="9">
    <location>
        <begin position="142"/>
        <end position="170"/>
    </location>
</feature>
<dbReference type="Proteomes" id="UP000065495">
    <property type="component" value="Chromosome 5"/>
</dbReference>
<dbReference type="PANTHER" id="PTHR12111">
    <property type="entry name" value="SPLICING FACTOR YJU2"/>
    <property type="match status" value="1"/>
</dbReference>
<dbReference type="AlphaFoldDB" id="W0TBV1"/>
<dbReference type="InterPro" id="IPR043701">
    <property type="entry name" value="Yju2"/>
</dbReference>
<evidence type="ECO:0000256" key="3">
    <source>
        <dbReference type="ARBA" id="ARBA00022723"/>
    </source>
</evidence>
<dbReference type="RefSeq" id="XP_022676682.1">
    <property type="nucleotide sequence ID" value="XM_022820194.1"/>
</dbReference>
<dbReference type="GO" id="GO:0046872">
    <property type="term" value="F:metal ion binding"/>
    <property type="evidence" value="ECO:0007669"/>
    <property type="project" value="UniProtKB-KW"/>
</dbReference>
<dbReference type="PANTHER" id="PTHR12111:SF1">
    <property type="entry name" value="SPLICING FACTOR YJU2"/>
    <property type="match status" value="1"/>
</dbReference>
<accession>W0TBV1</accession>
<dbReference type="KEGG" id="kmx:KLMA_50216"/>
<comment type="function">
    <text evidence="8">Part of the spliceosome which catalyzes two sequential transesterification reactions, first the excision of the non-coding intron from pre-mRNA and then the ligation of the coding exons to form the mature mRNA. Plays a role (via N-terminus) in stabilizing the structure of the spliceosome catalytic core and docking of the branch helix into the active site, producing 5'-exon and lariat intron-3'-intermediates. Further stabilizes spliceosome conformation for 3'-splice site docking (via C-terminus) promoting exon ligation.</text>
</comment>
<dbReference type="GO" id="GO:0000350">
    <property type="term" value="P:generation of catalytic spliceosome for second transesterification step"/>
    <property type="evidence" value="ECO:0007669"/>
    <property type="project" value="UniProtKB-UniRule"/>
</dbReference>
<dbReference type="Pfam" id="PF04502">
    <property type="entry name" value="Saf4_Yju2"/>
    <property type="match status" value="1"/>
</dbReference>
<feature type="binding site" evidence="8">
    <location>
        <position position="51"/>
    </location>
    <ligand>
        <name>Zn(2+)</name>
        <dbReference type="ChEBI" id="CHEBI:29105"/>
    </ligand>
</feature>
<feature type="binding site" evidence="8">
    <location>
        <position position="88"/>
    </location>
    <ligand>
        <name>Zn(2+)</name>
        <dbReference type="ChEBI" id="CHEBI:29105"/>
    </ligand>
</feature>
<comment type="subcellular location">
    <subcellularLocation>
        <location evidence="1 8">Nucleus</location>
    </subcellularLocation>
</comment>
<protein>
    <recommendedName>
        <fullName evidence="8">Splicing factor YJU2</fullName>
    </recommendedName>
</protein>
<keyword evidence="6" id="KW-0508">mRNA splicing</keyword>
<keyword evidence="7 8" id="KW-0539">Nucleus</keyword>
<proteinExistence type="inferred from homology"/>
<evidence type="ECO:0000256" key="1">
    <source>
        <dbReference type="ARBA" id="ARBA00004123"/>
    </source>
</evidence>
<keyword evidence="4 8" id="KW-0747">Spliceosome</keyword>
<comment type="subunit">
    <text evidence="8">Component of the spliceosome. Present in the activated B complex, the catalytically activated B* complex which catalyzes the branching, the catalytic step 1 C complex catalyzing the exon ligation, and the postcatalytic P complex containing the ligated exons (mRNA) and the excised lariat intron.</text>
</comment>
<dbReference type="InterPro" id="IPR007590">
    <property type="entry name" value="Saf4/Yju2"/>
</dbReference>
<feature type="region of interest" description="Disordered" evidence="9">
    <location>
        <begin position="234"/>
        <end position="269"/>
    </location>
</feature>
<evidence type="ECO:0000256" key="8">
    <source>
        <dbReference type="HAMAP-Rule" id="MF_03226"/>
    </source>
</evidence>
<evidence type="ECO:0000256" key="9">
    <source>
        <dbReference type="SAM" id="MobiDB-lite"/>
    </source>
</evidence>
<feature type="compositionally biased region" description="Polar residues" evidence="9">
    <location>
        <begin position="237"/>
        <end position="249"/>
    </location>
</feature>
<sequence>MSERKSTNKYYPPDYDPVKAEREARKLSKRLKTMNKDTITIRLMTPFSMRCLKCNEFIPKSRKFNAKKESLPEKYLDKIRIYRFEIRCPSCNNVISFKTNPRTGDYTMDFGGVKNFSASSESEKQSSVPENETLEQTLERLEKEQEREQLEANAGPGERQAGSLDDEGKDRIELIEERLAKLQKEQEDDLALEELALQEQQKHGKLDELHEARKRMQEDQEVLDEMIADQAFEEVEQQQQTEAKVQTESSELDPDQRPKPVLEAIVPKKLSLKRKKNPLGVKLKKKKTV</sequence>
<name>W0TBV1_KLUMD</name>
<feature type="binding site" evidence="8">
    <location>
        <position position="54"/>
    </location>
    <ligand>
        <name>Zn(2+)</name>
        <dbReference type="ChEBI" id="CHEBI:29105"/>
    </ligand>
</feature>
<dbReference type="GeneID" id="34716824"/>
<gene>
    <name evidence="8 10" type="primary">YJU2</name>
    <name evidence="10" type="ORF">KLMA_50216</name>
</gene>
<evidence type="ECO:0000256" key="2">
    <source>
        <dbReference type="ARBA" id="ARBA00022664"/>
    </source>
</evidence>
<reference evidence="10 11" key="1">
    <citation type="journal article" date="2015" name="Biotechnol. Biofuels">
        <title>Genetic basis of the highly efficient yeast Kluyveromyces marxianus: complete genome sequence and transcriptome analyses.</title>
        <authorList>
            <person name="Lertwattanasakul N."/>
            <person name="Kosaka T."/>
            <person name="Hosoyama A."/>
            <person name="Suzuki Y."/>
            <person name="Rodrussamee N."/>
            <person name="Matsutani M."/>
            <person name="Murata M."/>
            <person name="Fujimoto N."/>
            <person name="Suprayogi"/>
            <person name="Tsuchikane K."/>
            <person name="Limtong S."/>
            <person name="Fujita N."/>
            <person name="Yamada M."/>
        </authorList>
    </citation>
    <scope>NUCLEOTIDE SEQUENCE [LARGE SCALE GENOMIC DNA]</scope>
    <source>
        <strain evidence="11">DMKU3-1042 / BCC 29191 / NBRC 104275</strain>
    </source>
</reference>
<keyword evidence="2" id="KW-0507">mRNA processing</keyword>
<dbReference type="GO" id="GO:0071006">
    <property type="term" value="C:U2-type catalytic step 1 spliceosome"/>
    <property type="evidence" value="ECO:0007669"/>
    <property type="project" value="UniProtKB-UniRule"/>
</dbReference>
<evidence type="ECO:0000313" key="11">
    <source>
        <dbReference type="Proteomes" id="UP000065495"/>
    </source>
</evidence>
<dbReference type="EMBL" id="AP012217">
    <property type="protein sequence ID" value="BAO40870.1"/>
    <property type="molecule type" value="Genomic_DNA"/>
</dbReference>
<feature type="region of interest" description="Disordered" evidence="9">
    <location>
        <begin position="200"/>
        <end position="220"/>
    </location>
</feature>
<feature type="binding site" evidence="8">
    <location>
        <position position="91"/>
    </location>
    <ligand>
        <name>Zn(2+)</name>
        <dbReference type="ChEBI" id="CHEBI:29105"/>
    </ligand>
</feature>